<sequence length="24" mass="2934">MLIKSCAFWLSIKWFSSVRIDMDR</sequence>
<reference evidence="1" key="2">
    <citation type="journal article" date="2015" name="Fish Shellfish Immunol.">
        <title>Early steps in the European eel (Anguilla anguilla)-Vibrio vulnificus interaction in the gills: Role of the RtxA13 toxin.</title>
        <authorList>
            <person name="Callol A."/>
            <person name="Pajuelo D."/>
            <person name="Ebbesson L."/>
            <person name="Teles M."/>
            <person name="MacKenzie S."/>
            <person name="Amaro C."/>
        </authorList>
    </citation>
    <scope>NUCLEOTIDE SEQUENCE</scope>
</reference>
<protein>
    <submittedName>
        <fullName evidence="1">Uncharacterized protein</fullName>
    </submittedName>
</protein>
<organism evidence="1">
    <name type="scientific">Anguilla anguilla</name>
    <name type="common">European freshwater eel</name>
    <name type="synonym">Muraena anguilla</name>
    <dbReference type="NCBI Taxonomy" id="7936"/>
    <lineage>
        <taxon>Eukaryota</taxon>
        <taxon>Metazoa</taxon>
        <taxon>Chordata</taxon>
        <taxon>Craniata</taxon>
        <taxon>Vertebrata</taxon>
        <taxon>Euteleostomi</taxon>
        <taxon>Actinopterygii</taxon>
        <taxon>Neopterygii</taxon>
        <taxon>Teleostei</taxon>
        <taxon>Anguilliformes</taxon>
        <taxon>Anguillidae</taxon>
        <taxon>Anguilla</taxon>
    </lineage>
</organism>
<dbReference type="AlphaFoldDB" id="A0A0E9QW67"/>
<evidence type="ECO:0000313" key="1">
    <source>
        <dbReference type="EMBL" id="JAH21084.1"/>
    </source>
</evidence>
<proteinExistence type="predicted"/>
<name>A0A0E9QW67_ANGAN</name>
<reference evidence="1" key="1">
    <citation type="submission" date="2014-11" db="EMBL/GenBank/DDBJ databases">
        <authorList>
            <person name="Amaro Gonzalez C."/>
        </authorList>
    </citation>
    <scope>NUCLEOTIDE SEQUENCE</scope>
</reference>
<accession>A0A0E9QW67</accession>
<dbReference type="EMBL" id="GBXM01087493">
    <property type="protein sequence ID" value="JAH21084.1"/>
    <property type="molecule type" value="Transcribed_RNA"/>
</dbReference>